<proteinExistence type="inferred from homology"/>
<dbReference type="GO" id="GO:0005737">
    <property type="term" value="C:cytoplasm"/>
    <property type="evidence" value="ECO:0007669"/>
    <property type="project" value="UniProtKB-SubCell"/>
</dbReference>
<comment type="subcellular location">
    <subcellularLocation>
        <location evidence="2">Cytoplasm</location>
    </subcellularLocation>
    <subcellularLocation>
        <location evidence="1">Nucleus</location>
    </subcellularLocation>
</comment>
<dbReference type="GO" id="GO:0016301">
    <property type="term" value="F:kinase activity"/>
    <property type="evidence" value="ECO:0007669"/>
    <property type="project" value="UniProtKB-KW"/>
</dbReference>
<evidence type="ECO:0000256" key="1">
    <source>
        <dbReference type="ARBA" id="ARBA00004123"/>
    </source>
</evidence>
<dbReference type="FunFam" id="3.40.50.300:FF:001691">
    <property type="entry name" value="Probable ATP-dependent kinase TDA10"/>
    <property type="match status" value="1"/>
</dbReference>
<evidence type="ECO:0000256" key="9">
    <source>
        <dbReference type="ARBA" id="ARBA00061312"/>
    </source>
</evidence>
<gene>
    <name evidence="10" type="ORF">D6D15_04604</name>
</gene>
<dbReference type="GO" id="GO:0005634">
    <property type="term" value="C:nucleus"/>
    <property type="evidence" value="ECO:0007669"/>
    <property type="project" value="UniProtKB-SubCell"/>
</dbReference>
<protein>
    <submittedName>
        <fullName evidence="10">Putative uridine/cytidine kinase</fullName>
    </submittedName>
</protein>
<keyword evidence="6 10" id="KW-0418">Kinase</keyword>
<evidence type="ECO:0000313" key="10">
    <source>
        <dbReference type="EMBL" id="THW90374.1"/>
    </source>
</evidence>
<evidence type="ECO:0000256" key="7">
    <source>
        <dbReference type="ARBA" id="ARBA00022840"/>
    </source>
</evidence>
<reference evidence="10 11" key="1">
    <citation type="submission" date="2018-10" db="EMBL/GenBank/DDBJ databases">
        <title>Fifty Aureobasidium pullulans genomes reveal a recombining polyextremotolerant generalist.</title>
        <authorList>
            <person name="Gostincar C."/>
            <person name="Turk M."/>
            <person name="Zajc J."/>
            <person name="Gunde-Cimerman N."/>
        </authorList>
    </citation>
    <scope>NUCLEOTIDE SEQUENCE [LARGE SCALE GENOMIC DNA]</scope>
    <source>
        <strain evidence="10 11">EXF-10507</strain>
    </source>
</reference>
<dbReference type="SUPFAM" id="SSF52540">
    <property type="entry name" value="P-loop containing nucleoside triphosphate hydrolases"/>
    <property type="match status" value="1"/>
</dbReference>
<dbReference type="AlphaFoldDB" id="A0A4S9BBQ0"/>
<sequence length="316" mass="35950">MIISNKMASEIVDDKSEHCIPFILEKIKAHCDYHKKEGTDAPPFFLGLNGIQGAGKTTLVSALYKTLTSPPHNLPTVVLSIDDLYLPHSAQKSLAQSQPTNPLIQHRGQPSTHDIPLGKDIFSQLFSRQKNIRIPFYDKSAHSGQGDRTDPEAWEVVNKEGEPPVEVVIFEGWCVGFRSLSDEELVQKWEAAKAARIFDGEAYHGRLAALELEHVSFVNEALRQYDALTDYFGALVHIDAVDTLFVYDWRLEQERKLRKEKGTGMKDKQVIEFVNGYYPAYELYTDVLRKGIFHQTGKQLRLVVNKQRRVEKVEIQ</sequence>
<keyword evidence="3" id="KW-0963">Cytoplasm</keyword>
<dbReference type="PANTHER" id="PTHR10285">
    <property type="entry name" value="URIDINE KINASE"/>
    <property type="match status" value="1"/>
</dbReference>
<evidence type="ECO:0000256" key="4">
    <source>
        <dbReference type="ARBA" id="ARBA00022679"/>
    </source>
</evidence>
<dbReference type="EMBL" id="QZAR01000066">
    <property type="protein sequence ID" value="THW90374.1"/>
    <property type="molecule type" value="Genomic_DNA"/>
</dbReference>
<dbReference type="GO" id="GO:0005524">
    <property type="term" value="F:ATP binding"/>
    <property type="evidence" value="ECO:0007669"/>
    <property type="project" value="UniProtKB-KW"/>
</dbReference>
<keyword evidence="5" id="KW-0547">Nucleotide-binding</keyword>
<evidence type="ECO:0000256" key="8">
    <source>
        <dbReference type="ARBA" id="ARBA00023242"/>
    </source>
</evidence>
<dbReference type="Proteomes" id="UP000304928">
    <property type="component" value="Unassembled WGS sequence"/>
</dbReference>
<keyword evidence="4" id="KW-0808">Transferase</keyword>
<name>A0A4S9BBQ0_AURPU</name>
<keyword evidence="7" id="KW-0067">ATP-binding</keyword>
<keyword evidence="8" id="KW-0539">Nucleus</keyword>
<evidence type="ECO:0000256" key="5">
    <source>
        <dbReference type="ARBA" id="ARBA00022741"/>
    </source>
</evidence>
<comment type="similarity">
    <text evidence="9">Belongs to the GLYK kinase family.</text>
</comment>
<accession>A0A4S9BBQ0</accession>
<organism evidence="10 11">
    <name type="scientific">Aureobasidium pullulans</name>
    <name type="common">Black yeast</name>
    <name type="synonym">Pullularia pullulans</name>
    <dbReference type="NCBI Taxonomy" id="5580"/>
    <lineage>
        <taxon>Eukaryota</taxon>
        <taxon>Fungi</taxon>
        <taxon>Dikarya</taxon>
        <taxon>Ascomycota</taxon>
        <taxon>Pezizomycotina</taxon>
        <taxon>Dothideomycetes</taxon>
        <taxon>Dothideomycetidae</taxon>
        <taxon>Dothideales</taxon>
        <taxon>Saccotheciaceae</taxon>
        <taxon>Aureobasidium</taxon>
    </lineage>
</organism>
<evidence type="ECO:0000256" key="6">
    <source>
        <dbReference type="ARBA" id="ARBA00022777"/>
    </source>
</evidence>
<dbReference type="InterPro" id="IPR027417">
    <property type="entry name" value="P-loop_NTPase"/>
</dbReference>
<dbReference type="Gene3D" id="3.40.50.300">
    <property type="entry name" value="P-loop containing nucleotide triphosphate hydrolases"/>
    <property type="match status" value="1"/>
</dbReference>
<evidence type="ECO:0000256" key="2">
    <source>
        <dbReference type="ARBA" id="ARBA00004496"/>
    </source>
</evidence>
<evidence type="ECO:0000313" key="11">
    <source>
        <dbReference type="Proteomes" id="UP000304928"/>
    </source>
</evidence>
<comment type="caution">
    <text evidence="10">The sequence shown here is derived from an EMBL/GenBank/DDBJ whole genome shotgun (WGS) entry which is preliminary data.</text>
</comment>
<evidence type="ECO:0000256" key="3">
    <source>
        <dbReference type="ARBA" id="ARBA00022490"/>
    </source>
</evidence>